<name>A0AA37UIL6_9PEZI</name>
<dbReference type="AlphaFoldDB" id="A0AA37UIL6"/>
<keyword evidence="1" id="KW-1133">Transmembrane helix</keyword>
<accession>A0AA37UIL6</accession>
<gene>
    <name evidence="2" type="ORF">ColSpa_08405</name>
</gene>
<organism evidence="2 3">
    <name type="scientific">Colletotrichum spaethianum</name>
    <dbReference type="NCBI Taxonomy" id="700344"/>
    <lineage>
        <taxon>Eukaryota</taxon>
        <taxon>Fungi</taxon>
        <taxon>Dikarya</taxon>
        <taxon>Ascomycota</taxon>
        <taxon>Pezizomycotina</taxon>
        <taxon>Sordariomycetes</taxon>
        <taxon>Hypocreomycetidae</taxon>
        <taxon>Glomerellales</taxon>
        <taxon>Glomerellaceae</taxon>
        <taxon>Colletotrichum</taxon>
        <taxon>Colletotrichum spaethianum species complex</taxon>
    </lineage>
</organism>
<comment type="caution">
    <text evidence="2">The sequence shown here is derived from an EMBL/GenBank/DDBJ whole genome shotgun (WGS) entry which is preliminary data.</text>
</comment>
<keyword evidence="3" id="KW-1185">Reference proteome</keyword>
<dbReference type="Proteomes" id="UP001055115">
    <property type="component" value="Unassembled WGS sequence"/>
</dbReference>
<dbReference type="RefSeq" id="XP_049130574.1">
    <property type="nucleotide sequence ID" value="XM_049274617.1"/>
</dbReference>
<feature type="transmembrane region" description="Helical" evidence="1">
    <location>
        <begin position="6"/>
        <end position="26"/>
    </location>
</feature>
<evidence type="ECO:0008006" key="4">
    <source>
        <dbReference type="Google" id="ProtNLM"/>
    </source>
</evidence>
<keyword evidence="1" id="KW-0812">Transmembrane</keyword>
<protein>
    <recommendedName>
        <fullName evidence="4">Integral membrane protein</fullName>
    </recommendedName>
</protein>
<evidence type="ECO:0000313" key="3">
    <source>
        <dbReference type="Proteomes" id="UP001055115"/>
    </source>
</evidence>
<dbReference type="GeneID" id="73329207"/>
<proteinExistence type="predicted"/>
<sequence length="98" mass="10898">MRGIPAEALIAIEWSLISIALCLIIARLNLRLFYLKSGFVLSDAFIAAAFAAGVALNAVDVTLYLRGVYEPGIDFKMTTWVATEEESVYVYRPEVEHE</sequence>
<evidence type="ECO:0000256" key="1">
    <source>
        <dbReference type="SAM" id="Phobius"/>
    </source>
</evidence>
<dbReference type="EMBL" id="BQXU01000022">
    <property type="protein sequence ID" value="GKT48224.1"/>
    <property type="molecule type" value="Genomic_DNA"/>
</dbReference>
<reference evidence="2 3" key="1">
    <citation type="submission" date="2022-03" db="EMBL/GenBank/DDBJ databases">
        <title>Genome data of Colletotrichum spp.</title>
        <authorList>
            <person name="Utami Y.D."/>
            <person name="Hiruma K."/>
        </authorList>
    </citation>
    <scope>NUCLEOTIDE SEQUENCE [LARGE SCALE GENOMIC DNA]</scope>
    <source>
        <strain evidence="2 3">MAFF 239500</strain>
    </source>
</reference>
<keyword evidence="1" id="KW-0472">Membrane</keyword>
<feature type="transmembrane region" description="Helical" evidence="1">
    <location>
        <begin position="38"/>
        <end position="59"/>
    </location>
</feature>
<evidence type="ECO:0000313" key="2">
    <source>
        <dbReference type="EMBL" id="GKT48224.1"/>
    </source>
</evidence>